<evidence type="ECO:0000313" key="2">
    <source>
        <dbReference type="Proteomes" id="UP000683511"/>
    </source>
</evidence>
<reference evidence="1" key="1">
    <citation type="submission" date="2017-04" db="EMBL/GenBank/DDBJ databases">
        <title>Genome deletions in a multicellular cyanobacterial endosymbiont for morphological adaptation in marine diatoms.</title>
        <authorList>
            <person name="Wang Y."/>
            <person name="Gao H."/>
            <person name="Li R."/>
            <person name="Xu X."/>
        </authorList>
    </citation>
    <scope>NUCLEOTIDE SEQUENCE</scope>
    <source>
        <strain evidence="1">FACHB 800</strain>
    </source>
</reference>
<proteinExistence type="predicted"/>
<dbReference type="EMBL" id="CP021056">
    <property type="protein sequence ID" value="QXE21355.1"/>
    <property type="molecule type" value="Genomic_DNA"/>
</dbReference>
<accession>A0A975T3E7</accession>
<dbReference type="Proteomes" id="UP000683511">
    <property type="component" value="Chromosome"/>
</dbReference>
<keyword evidence="2" id="KW-1185">Reference proteome</keyword>
<sequence>MQKLTNISFLDDDFSLVKSQECDRSLTTLLLPRVKINRWDIPIP</sequence>
<dbReference type="KEGG" id="rsin:B6N60_00029"/>
<organism evidence="1 2">
    <name type="scientific">Richelia sinica FACHB-800</name>
    <dbReference type="NCBI Taxonomy" id="1357546"/>
    <lineage>
        <taxon>Bacteria</taxon>
        <taxon>Bacillati</taxon>
        <taxon>Cyanobacteriota</taxon>
        <taxon>Cyanophyceae</taxon>
        <taxon>Nostocales</taxon>
        <taxon>Nostocaceae</taxon>
        <taxon>Richelia</taxon>
    </lineage>
</organism>
<gene>
    <name evidence="1" type="ORF">B6N60_00029</name>
</gene>
<name>A0A975T3E7_9NOST</name>
<evidence type="ECO:0000313" key="1">
    <source>
        <dbReference type="EMBL" id="QXE21355.1"/>
    </source>
</evidence>
<protein>
    <submittedName>
        <fullName evidence="1">Uncharacterized protein</fullName>
    </submittedName>
</protein>
<dbReference type="AlphaFoldDB" id="A0A975T3E7"/>